<evidence type="ECO:0008006" key="4">
    <source>
        <dbReference type="Google" id="ProtNLM"/>
    </source>
</evidence>
<keyword evidence="1" id="KW-0472">Membrane</keyword>
<accession>A0A6N7Y2P5</accession>
<gene>
    <name evidence="2" type="ORF">FYJ83_16400</name>
</gene>
<keyword evidence="3" id="KW-1185">Reference proteome</keyword>
<feature type="transmembrane region" description="Helical" evidence="1">
    <location>
        <begin position="30"/>
        <end position="50"/>
    </location>
</feature>
<feature type="transmembrane region" description="Helical" evidence="1">
    <location>
        <begin position="56"/>
        <end position="83"/>
    </location>
</feature>
<feature type="transmembrane region" description="Helical" evidence="1">
    <location>
        <begin position="128"/>
        <end position="158"/>
    </location>
</feature>
<evidence type="ECO:0000313" key="2">
    <source>
        <dbReference type="EMBL" id="MSU03045.1"/>
    </source>
</evidence>
<comment type="caution">
    <text evidence="2">The sequence shown here is derived from an EMBL/GenBank/DDBJ whole genome shotgun (WGS) entry which is preliminary data.</text>
</comment>
<sequence length="258" mass="29127">MRQKSKFITFILSFLPGLSHFYLGYADRGFIYLIILGMLGAGSIGLSIMLGNEGPAIIGFTGACVLWLVALVDAFSVANSLRYNGVEAQSNWSSEETRISNKKIITLALSIIPGAGHMYLGYQKKGLVLMGVFFFAIFFMGWLNLSFLLFLLPLVWFYSFFDAFHTLNGNNVEEVEIDIEKLLPVIKREYIGFGLIGIGLIVAFQRIIHPIINQYLDYYIVNYIQTSIVSLIFIFAGVKMLQRKKDVEVVEEDEELEN</sequence>
<evidence type="ECO:0000256" key="1">
    <source>
        <dbReference type="SAM" id="Phobius"/>
    </source>
</evidence>
<dbReference type="AlphaFoldDB" id="A0A6N7Y2P5"/>
<feature type="transmembrane region" description="Helical" evidence="1">
    <location>
        <begin position="190"/>
        <end position="208"/>
    </location>
</feature>
<proteinExistence type="predicted"/>
<dbReference type="Proteomes" id="UP000469523">
    <property type="component" value="Unassembled WGS sequence"/>
</dbReference>
<keyword evidence="1" id="KW-1133">Transmembrane helix</keyword>
<reference evidence="2 3" key="1">
    <citation type="submission" date="2019-09" db="EMBL/GenBank/DDBJ databases">
        <title>In-depth cultivation of the pig gut microbiome towards novel bacterial diversity and tailored functional studies.</title>
        <authorList>
            <person name="Wylensek D."/>
            <person name="Hitch T.C.A."/>
            <person name="Clavel T."/>
        </authorList>
    </citation>
    <scope>NUCLEOTIDE SEQUENCE [LARGE SCALE GENOMIC DNA]</scope>
    <source>
        <strain evidence="2 3">WCA3-693-APC-4?</strain>
    </source>
</reference>
<dbReference type="EMBL" id="VUNQ01000052">
    <property type="protein sequence ID" value="MSU03045.1"/>
    <property type="molecule type" value="Genomic_DNA"/>
</dbReference>
<evidence type="ECO:0000313" key="3">
    <source>
        <dbReference type="Proteomes" id="UP000469523"/>
    </source>
</evidence>
<protein>
    <recommendedName>
        <fullName evidence="4">TM2 domain-containing protein</fullName>
    </recommendedName>
</protein>
<keyword evidence="1" id="KW-0812">Transmembrane</keyword>
<feature type="transmembrane region" description="Helical" evidence="1">
    <location>
        <begin position="104"/>
        <end position="122"/>
    </location>
</feature>
<dbReference type="RefSeq" id="WP_154442455.1">
    <property type="nucleotide sequence ID" value="NZ_VUNQ01000052.1"/>
</dbReference>
<organism evidence="2 3">
    <name type="scientific">Tissierella pigra</name>
    <dbReference type="NCBI Taxonomy" id="2607614"/>
    <lineage>
        <taxon>Bacteria</taxon>
        <taxon>Bacillati</taxon>
        <taxon>Bacillota</taxon>
        <taxon>Tissierellia</taxon>
        <taxon>Tissierellales</taxon>
        <taxon>Tissierellaceae</taxon>
        <taxon>Tissierella</taxon>
    </lineage>
</organism>
<name>A0A6N7Y2P5_9FIRM</name>
<feature type="transmembrane region" description="Helical" evidence="1">
    <location>
        <begin position="220"/>
        <end position="238"/>
    </location>
</feature>